<protein>
    <recommendedName>
        <fullName evidence="1">cyclic-guanylate-specific phosphodiesterase</fullName>
        <ecNumber evidence="1">3.1.4.52</ecNumber>
    </recommendedName>
</protein>
<reference evidence="7 8" key="1">
    <citation type="journal article" date="2005" name="Nucleic Acids Res.">
        <title>Genomic blueprint of Hahella chejuensis, a marine microbe producing an algicidal agent.</title>
        <authorList>
            <person name="Jeong H."/>
            <person name="Yim J.H."/>
            <person name="Lee C."/>
            <person name="Choi S.-H."/>
            <person name="Park Y.K."/>
            <person name="Yoon S.H."/>
            <person name="Hur C.-G."/>
            <person name="Kang H.-Y."/>
            <person name="Kim D."/>
            <person name="Lee H.H."/>
            <person name="Park K.H."/>
            <person name="Park S.-H."/>
            <person name="Park H.-S."/>
            <person name="Lee H.K."/>
            <person name="Oh T.K."/>
            <person name="Kim J.F."/>
        </authorList>
    </citation>
    <scope>NUCLEOTIDE SEQUENCE [LARGE SCALE GENOMIC DNA]</scope>
    <source>
        <strain evidence="7 8">KCTC 2396</strain>
    </source>
</reference>
<dbReference type="SMART" id="SM00052">
    <property type="entry name" value="EAL"/>
    <property type="match status" value="1"/>
</dbReference>
<sequence>MVQEKQNAPVKWRHSLSAKLMNWVLFTALAVGVLLSIGQIIFESMRAVEEMDNEARQTLAIVRDPATQAVYSIDPDLAQQVLEGLFEKPSIRYAAISHPNQTTLAELSKPLLETQSRWMTDAIFGKEREYAISLFRPTPQPTYYGELKIVVDTAPKSALFFERSILIFMTGLLRALLLAFVLHLVYHFLLTAPLKAIINSLLRINPAEPGLQSLPVPRQHEKDELGSWVRAANSLLQSIEEHQQKRQAAEARIIKLSQYDSLTGLPTRSLFTNYIAAAVDDSEALNQKFAVFCVGIDDFKSINEQLGYSQGDKLLQAFAERLLSQRDGVHTVCRLGGDQFALILFNVSSSYRVAAFAESLLREISRPFEIEEQLTPVSCTIGIAIYPDDARDAEKILQKAEQTMMLAKSVANNHFQFYVASLDSEIRERKKLEKDLSKAIQNDELFLVYQPQIDLNSKQVVGCEALLRWRHPERGLVPPDVFIPIAEANETILEIGDWVLHEACAQVNQWRNQGFNIKVAINLSANQLRQKEFAPHVLKIIESRQIPTSLIELEVTETSFMENLNQAITSLRHLSEFGIQCAVDDFGTGYSSLSYLKQLPIRKIKIDKQFVRDLMKDEDDTQIVHAIIQLGKSLRLDVIAEGVETPRQERFLKHDGCTLAQGYYYSKPVPPDELIEFMKVSHAPQT</sequence>
<evidence type="ECO:0000256" key="2">
    <source>
        <dbReference type="ARBA" id="ARBA00022636"/>
    </source>
</evidence>
<feature type="domain" description="GGDEF" evidence="6">
    <location>
        <begin position="287"/>
        <end position="420"/>
    </location>
</feature>
<dbReference type="InterPro" id="IPR043128">
    <property type="entry name" value="Rev_trsase/Diguanyl_cyclase"/>
</dbReference>
<dbReference type="InterPro" id="IPR035919">
    <property type="entry name" value="EAL_sf"/>
</dbReference>
<dbReference type="CDD" id="cd01949">
    <property type="entry name" value="GGDEF"/>
    <property type="match status" value="1"/>
</dbReference>
<dbReference type="RefSeq" id="WP_011398373.1">
    <property type="nucleotide sequence ID" value="NC_007645.1"/>
</dbReference>
<dbReference type="PANTHER" id="PTHR44757">
    <property type="entry name" value="DIGUANYLATE CYCLASE DGCP"/>
    <property type="match status" value="1"/>
</dbReference>
<dbReference type="EMBL" id="CP000155">
    <property type="protein sequence ID" value="ABC31308.1"/>
    <property type="molecule type" value="Genomic_DNA"/>
</dbReference>
<feature type="domain" description="EAL" evidence="5">
    <location>
        <begin position="429"/>
        <end position="682"/>
    </location>
</feature>
<dbReference type="SUPFAM" id="SSF141868">
    <property type="entry name" value="EAL domain-like"/>
    <property type="match status" value="1"/>
</dbReference>
<keyword evidence="2" id="KW-0973">c-di-GMP</keyword>
<organism evidence="7 8">
    <name type="scientific">Hahella chejuensis (strain KCTC 2396)</name>
    <dbReference type="NCBI Taxonomy" id="349521"/>
    <lineage>
        <taxon>Bacteria</taxon>
        <taxon>Pseudomonadati</taxon>
        <taxon>Pseudomonadota</taxon>
        <taxon>Gammaproteobacteria</taxon>
        <taxon>Oceanospirillales</taxon>
        <taxon>Hahellaceae</taxon>
        <taxon>Hahella</taxon>
    </lineage>
</organism>
<dbReference type="HOGENOM" id="CLU_000445_70_46_6"/>
<dbReference type="eggNOG" id="COG5001">
    <property type="taxonomic scope" value="Bacteria"/>
</dbReference>
<dbReference type="SUPFAM" id="SSF55073">
    <property type="entry name" value="Nucleotide cyclase"/>
    <property type="match status" value="1"/>
</dbReference>
<dbReference type="InterPro" id="IPR000160">
    <property type="entry name" value="GGDEF_dom"/>
</dbReference>
<dbReference type="PANTHER" id="PTHR44757:SF2">
    <property type="entry name" value="BIOFILM ARCHITECTURE MAINTENANCE PROTEIN MBAA"/>
    <property type="match status" value="1"/>
</dbReference>
<dbReference type="STRING" id="349521.HCH_04607"/>
<dbReference type="Pfam" id="PF00990">
    <property type="entry name" value="GGDEF"/>
    <property type="match status" value="1"/>
</dbReference>
<keyword evidence="3" id="KW-0175">Coiled coil</keyword>
<evidence type="ECO:0000256" key="3">
    <source>
        <dbReference type="SAM" id="Coils"/>
    </source>
</evidence>
<dbReference type="InterPro" id="IPR052155">
    <property type="entry name" value="Biofilm_reg_signaling"/>
</dbReference>
<dbReference type="InterPro" id="IPR029787">
    <property type="entry name" value="Nucleotide_cyclase"/>
</dbReference>
<dbReference type="PROSITE" id="PS50883">
    <property type="entry name" value="EAL"/>
    <property type="match status" value="1"/>
</dbReference>
<dbReference type="NCBIfam" id="TIGR00254">
    <property type="entry name" value="GGDEF"/>
    <property type="match status" value="1"/>
</dbReference>
<evidence type="ECO:0000256" key="4">
    <source>
        <dbReference type="SAM" id="Phobius"/>
    </source>
</evidence>
<dbReference type="Pfam" id="PF00563">
    <property type="entry name" value="EAL"/>
    <property type="match status" value="1"/>
</dbReference>
<dbReference type="Gene3D" id="3.30.70.270">
    <property type="match status" value="1"/>
</dbReference>
<dbReference type="SMART" id="SM00267">
    <property type="entry name" value="GGDEF"/>
    <property type="match status" value="1"/>
</dbReference>
<feature type="transmembrane region" description="Helical" evidence="4">
    <location>
        <begin position="165"/>
        <end position="189"/>
    </location>
</feature>
<dbReference type="Proteomes" id="UP000000238">
    <property type="component" value="Chromosome"/>
</dbReference>
<keyword evidence="8" id="KW-1185">Reference proteome</keyword>
<dbReference type="EC" id="3.1.4.52" evidence="1"/>
<keyword evidence="4" id="KW-0812">Transmembrane</keyword>
<feature type="coiled-coil region" evidence="3">
    <location>
        <begin position="232"/>
        <end position="259"/>
    </location>
</feature>
<dbReference type="KEGG" id="hch:HCH_04607"/>
<dbReference type="AlphaFoldDB" id="Q2SDG6"/>
<feature type="transmembrane region" description="Helical" evidence="4">
    <location>
        <begin position="20"/>
        <end position="42"/>
    </location>
</feature>
<keyword evidence="4" id="KW-0472">Membrane</keyword>
<dbReference type="PROSITE" id="PS50887">
    <property type="entry name" value="GGDEF"/>
    <property type="match status" value="1"/>
</dbReference>
<dbReference type="CDD" id="cd01948">
    <property type="entry name" value="EAL"/>
    <property type="match status" value="1"/>
</dbReference>
<dbReference type="Gene3D" id="3.20.20.450">
    <property type="entry name" value="EAL domain"/>
    <property type="match status" value="1"/>
</dbReference>
<dbReference type="GO" id="GO:0071111">
    <property type="term" value="F:cyclic-guanylate-specific phosphodiesterase activity"/>
    <property type="evidence" value="ECO:0007669"/>
    <property type="project" value="UniProtKB-EC"/>
</dbReference>
<gene>
    <name evidence="7" type="ordered locus">HCH_04607</name>
</gene>
<evidence type="ECO:0000256" key="1">
    <source>
        <dbReference type="ARBA" id="ARBA00012282"/>
    </source>
</evidence>
<accession>Q2SDG6</accession>
<evidence type="ECO:0000259" key="5">
    <source>
        <dbReference type="PROSITE" id="PS50883"/>
    </source>
</evidence>
<dbReference type="InterPro" id="IPR001633">
    <property type="entry name" value="EAL_dom"/>
</dbReference>
<evidence type="ECO:0000259" key="6">
    <source>
        <dbReference type="PROSITE" id="PS50887"/>
    </source>
</evidence>
<evidence type="ECO:0000313" key="7">
    <source>
        <dbReference type="EMBL" id="ABC31308.1"/>
    </source>
</evidence>
<name>Q2SDG6_HAHCH</name>
<evidence type="ECO:0000313" key="8">
    <source>
        <dbReference type="Proteomes" id="UP000000238"/>
    </source>
</evidence>
<keyword evidence="4" id="KW-1133">Transmembrane helix</keyword>
<proteinExistence type="predicted"/>
<dbReference type="FunFam" id="3.20.20.450:FF:000001">
    <property type="entry name" value="Cyclic di-GMP phosphodiesterase yahA"/>
    <property type="match status" value="1"/>
</dbReference>